<dbReference type="PANTHER" id="PTHR11727:SF13">
    <property type="entry name" value="DIMETHYLADENOSINE TRANSFERASE 2, MITOCHONDRIAL"/>
    <property type="match status" value="1"/>
</dbReference>
<comment type="similarity">
    <text evidence="11">Belongs to the class I-like SAM-binding methyltransferase superfamily. rRNA adenine N(6)-methyltransferase family.</text>
</comment>
<keyword evidence="10" id="KW-0804">Transcription</keyword>
<dbReference type="InterPro" id="IPR001737">
    <property type="entry name" value="KsgA/Erm"/>
</dbReference>
<name>A0A9Q0ICM3_9TELE</name>
<evidence type="ECO:0000256" key="3">
    <source>
        <dbReference type="ARBA" id="ARBA00022603"/>
    </source>
</evidence>
<dbReference type="OrthoDB" id="9895503at2759"/>
<evidence type="ECO:0000256" key="4">
    <source>
        <dbReference type="ARBA" id="ARBA00022679"/>
    </source>
</evidence>
<dbReference type="EMBL" id="JANIIK010000112">
    <property type="protein sequence ID" value="KAJ3593590.1"/>
    <property type="molecule type" value="Genomic_DNA"/>
</dbReference>
<dbReference type="SUPFAM" id="SSF53335">
    <property type="entry name" value="S-adenosyl-L-methionine-dependent methyltransferases"/>
    <property type="match status" value="1"/>
</dbReference>
<evidence type="ECO:0000313" key="12">
    <source>
        <dbReference type="EMBL" id="KAJ3593590.1"/>
    </source>
</evidence>
<dbReference type="GO" id="GO:0006391">
    <property type="term" value="P:transcription initiation at mitochondrial promoter"/>
    <property type="evidence" value="ECO:0007669"/>
    <property type="project" value="TreeGrafter"/>
</dbReference>
<gene>
    <name evidence="12" type="ORF">NHX12_005924</name>
</gene>
<evidence type="ECO:0000256" key="5">
    <source>
        <dbReference type="ARBA" id="ARBA00022691"/>
    </source>
</evidence>
<keyword evidence="9" id="KW-0496">Mitochondrion</keyword>
<keyword evidence="7" id="KW-0809">Transit peptide</keyword>
<keyword evidence="5 11" id="KW-0949">S-adenosyl-L-methionine</keyword>
<keyword evidence="8" id="KW-0805">Transcription regulation</keyword>
<evidence type="ECO:0000256" key="10">
    <source>
        <dbReference type="ARBA" id="ARBA00023163"/>
    </source>
</evidence>
<dbReference type="GO" id="GO:0003723">
    <property type="term" value="F:RNA binding"/>
    <property type="evidence" value="ECO:0007669"/>
    <property type="project" value="UniProtKB-KW"/>
</dbReference>
<evidence type="ECO:0000256" key="9">
    <source>
        <dbReference type="ARBA" id="ARBA00023128"/>
    </source>
</evidence>
<dbReference type="Gene3D" id="3.40.50.150">
    <property type="entry name" value="Vaccinia Virus protein VP39"/>
    <property type="match status" value="1"/>
</dbReference>
<evidence type="ECO:0000256" key="6">
    <source>
        <dbReference type="ARBA" id="ARBA00022884"/>
    </source>
</evidence>
<evidence type="ECO:0000256" key="11">
    <source>
        <dbReference type="RuleBase" id="RU362106"/>
    </source>
</evidence>
<reference evidence="12" key="1">
    <citation type="submission" date="2022-07" db="EMBL/GenBank/DDBJ databases">
        <title>Chromosome-level genome of Muraenolepis orangiensis.</title>
        <authorList>
            <person name="Kim J."/>
        </authorList>
    </citation>
    <scope>NUCLEOTIDE SEQUENCE</scope>
    <source>
        <strain evidence="12">KU_S4_2022</strain>
        <tissue evidence="12">Muscle</tissue>
    </source>
</reference>
<dbReference type="AlphaFoldDB" id="A0A9Q0ICM3"/>
<dbReference type="PANTHER" id="PTHR11727">
    <property type="entry name" value="DIMETHYLADENOSINE TRANSFERASE"/>
    <property type="match status" value="1"/>
</dbReference>
<keyword evidence="3 11" id="KW-0489">Methyltransferase</keyword>
<dbReference type="Proteomes" id="UP001148018">
    <property type="component" value="Unassembled WGS sequence"/>
</dbReference>
<keyword evidence="4 11" id="KW-0808">Transferase</keyword>
<protein>
    <recommendedName>
        <fullName evidence="11">rRNA adenine N(6)-methyltransferase</fullName>
        <ecNumber evidence="11">2.1.1.-</ecNumber>
    </recommendedName>
</protein>
<dbReference type="GO" id="GO:0034246">
    <property type="term" value="F:mitochondrial transcription factor activity"/>
    <property type="evidence" value="ECO:0007669"/>
    <property type="project" value="TreeGrafter"/>
</dbReference>
<accession>A0A9Q0ICM3</accession>
<evidence type="ECO:0000256" key="2">
    <source>
        <dbReference type="ARBA" id="ARBA00022552"/>
    </source>
</evidence>
<proteinExistence type="inferred from homology"/>
<evidence type="ECO:0000256" key="1">
    <source>
        <dbReference type="ARBA" id="ARBA00004173"/>
    </source>
</evidence>
<dbReference type="Pfam" id="PF00398">
    <property type="entry name" value="RrnaAD"/>
    <property type="match status" value="1"/>
</dbReference>
<comment type="subcellular location">
    <subcellularLocation>
        <location evidence="1">Mitochondrion</location>
    </subcellularLocation>
</comment>
<organism evidence="12 13">
    <name type="scientific">Muraenolepis orangiensis</name>
    <name type="common">Patagonian moray cod</name>
    <dbReference type="NCBI Taxonomy" id="630683"/>
    <lineage>
        <taxon>Eukaryota</taxon>
        <taxon>Metazoa</taxon>
        <taxon>Chordata</taxon>
        <taxon>Craniata</taxon>
        <taxon>Vertebrata</taxon>
        <taxon>Euteleostomi</taxon>
        <taxon>Actinopterygii</taxon>
        <taxon>Neopterygii</taxon>
        <taxon>Teleostei</taxon>
        <taxon>Neoteleostei</taxon>
        <taxon>Acanthomorphata</taxon>
        <taxon>Zeiogadaria</taxon>
        <taxon>Gadariae</taxon>
        <taxon>Gadiformes</taxon>
        <taxon>Muraenolepidoidei</taxon>
        <taxon>Muraenolepididae</taxon>
        <taxon>Muraenolepis</taxon>
    </lineage>
</organism>
<sequence length="365" mass="41032">MGPSGVSNFGAPMSQSRAYSLDSQSLGPGWPSLGYSTQQPRQEVISASSAPTHRNLSAGQRLPLAQYDFLDIDEIEDYVSRVKAGSETGRHIIDPAMAEIVAKHLVPDLEDNKTIIFECNPGPGVLTRTLLNAGAQRVVALEGDKSFVKRLQVLERKLDGQLDVVHCNYFLLDPVGNGRVKPPSMFSDKLFTDLGISEASWADDIPVKVIGILPVNNLRGKLLKMVYALYERLSVYRYGRVELNLFISEKEYMLPNDHMCLVRLQPRADLFSSWLTPSNAGTLMLMIKQCLVKRKFKLIDCLNMWSPDSGNKLLAEMGLPEDILTGEVFPDEYLRLFQLMEKSQEFNQSWLYDEILENTQRGGWI</sequence>
<keyword evidence="13" id="KW-1185">Reference proteome</keyword>
<dbReference type="CDD" id="cd02440">
    <property type="entry name" value="AdoMet_MTases"/>
    <property type="match status" value="1"/>
</dbReference>
<keyword evidence="6" id="KW-0694">RNA-binding</keyword>
<dbReference type="EC" id="2.1.1.-" evidence="11"/>
<comment type="caution">
    <text evidence="12">The sequence shown here is derived from an EMBL/GenBank/DDBJ whole genome shotgun (WGS) entry which is preliminary data.</text>
</comment>
<evidence type="ECO:0000313" key="13">
    <source>
        <dbReference type="Proteomes" id="UP001148018"/>
    </source>
</evidence>
<dbReference type="InterPro" id="IPR029063">
    <property type="entry name" value="SAM-dependent_MTases_sf"/>
</dbReference>
<dbReference type="GO" id="GO:0000179">
    <property type="term" value="F:rRNA (adenine-N6,N6-)-dimethyltransferase activity"/>
    <property type="evidence" value="ECO:0007669"/>
    <property type="project" value="TreeGrafter"/>
</dbReference>
<evidence type="ECO:0000256" key="8">
    <source>
        <dbReference type="ARBA" id="ARBA00023015"/>
    </source>
</evidence>
<dbReference type="GO" id="GO:0005759">
    <property type="term" value="C:mitochondrial matrix"/>
    <property type="evidence" value="ECO:0007669"/>
    <property type="project" value="TreeGrafter"/>
</dbReference>
<keyword evidence="2 11" id="KW-0698">rRNA processing</keyword>
<evidence type="ECO:0000256" key="7">
    <source>
        <dbReference type="ARBA" id="ARBA00022946"/>
    </source>
</evidence>